<accession>A0ABW7X081</accession>
<dbReference type="EMBL" id="JBIRYO010000007">
    <property type="protein sequence ID" value="MFI2474513.1"/>
    <property type="molecule type" value="Genomic_DNA"/>
</dbReference>
<evidence type="ECO:0000313" key="1">
    <source>
        <dbReference type="EMBL" id="MFI2474513.1"/>
    </source>
</evidence>
<keyword evidence="2" id="KW-1185">Reference proteome</keyword>
<name>A0ABW7X081_9NOCA</name>
<protein>
    <recommendedName>
        <fullName evidence="3">HNH endonuclease</fullName>
    </recommendedName>
</protein>
<sequence>MLTEMRCGMCHSTVMTSHVWPEDPTALGNTSGWLCLSCIERVRAAGPWQIRRAAAVSARHDALVMRFPQLETVKDTRTVVQLRGRIAGRLVEIRLRTRVRRYSDEHYIFHVEYDPSAPELTAVALGLPDDLAAQLSSEPPKTTRTEVRWLRVAFAHLGKLDTVAALEHLIAIATTHAEQEDR</sequence>
<proteinExistence type="predicted"/>
<organism evidence="1 2">
    <name type="scientific">Nocardia xishanensis</name>
    <dbReference type="NCBI Taxonomy" id="238964"/>
    <lineage>
        <taxon>Bacteria</taxon>
        <taxon>Bacillati</taxon>
        <taxon>Actinomycetota</taxon>
        <taxon>Actinomycetes</taxon>
        <taxon>Mycobacteriales</taxon>
        <taxon>Nocardiaceae</taxon>
        <taxon>Nocardia</taxon>
    </lineage>
</organism>
<evidence type="ECO:0000313" key="2">
    <source>
        <dbReference type="Proteomes" id="UP001611415"/>
    </source>
</evidence>
<evidence type="ECO:0008006" key="3">
    <source>
        <dbReference type="Google" id="ProtNLM"/>
    </source>
</evidence>
<gene>
    <name evidence="1" type="ORF">ACH49W_14150</name>
</gene>
<dbReference type="Proteomes" id="UP001611415">
    <property type="component" value="Unassembled WGS sequence"/>
</dbReference>
<reference evidence="1 2" key="1">
    <citation type="submission" date="2024-10" db="EMBL/GenBank/DDBJ databases">
        <title>The Natural Products Discovery Center: Release of the First 8490 Sequenced Strains for Exploring Actinobacteria Biosynthetic Diversity.</title>
        <authorList>
            <person name="Kalkreuter E."/>
            <person name="Kautsar S.A."/>
            <person name="Yang D."/>
            <person name="Bader C.D."/>
            <person name="Teijaro C.N."/>
            <person name="Fluegel L."/>
            <person name="Davis C.M."/>
            <person name="Simpson J.R."/>
            <person name="Lauterbach L."/>
            <person name="Steele A.D."/>
            <person name="Gui C."/>
            <person name="Meng S."/>
            <person name="Li G."/>
            <person name="Viehrig K."/>
            <person name="Ye F."/>
            <person name="Su P."/>
            <person name="Kiefer A.F."/>
            <person name="Nichols A."/>
            <person name="Cepeda A.J."/>
            <person name="Yan W."/>
            <person name="Fan B."/>
            <person name="Jiang Y."/>
            <person name="Adhikari A."/>
            <person name="Zheng C.-J."/>
            <person name="Schuster L."/>
            <person name="Cowan T.M."/>
            <person name="Smanski M.J."/>
            <person name="Chevrette M.G."/>
            <person name="De Carvalho L.P.S."/>
            <person name="Shen B."/>
        </authorList>
    </citation>
    <scope>NUCLEOTIDE SEQUENCE [LARGE SCALE GENOMIC DNA]</scope>
    <source>
        <strain evidence="1 2">NPDC019275</strain>
    </source>
</reference>
<comment type="caution">
    <text evidence="1">The sequence shown here is derived from an EMBL/GenBank/DDBJ whole genome shotgun (WGS) entry which is preliminary data.</text>
</comment>
<dbReference type="RefSeq" id="WP_397092719.1">
    <property type="nucleotide sequence ID" value="NZ_JBIRYO010000007.1"/>
</dbReference>